<gene>
    <name evidence="8" type="ORF">MNBD_GAMMA01-1941</name>
</gene>
<evidence type="ECO:0000256" key="3">
    <source>
        <dbReference type="ARBA" id="ARBA00012565"/>
    </source>
</evidence>
<protein>
    <recommendedName>
        <fullName evidence="3">leucyl aminopeptidase</fullName>
        <ecNumber evidence="3">3.4.11.1</ecNumber>
    </recommendedName>
</protein>
<accession>A0A3B0WAX2</accession>
<sequence>MKITSSLVKPGKSTADAIIVGAFSDKTHNAIMQEVDQLLNGQVSKLHKSQDFKATSTEVLTLFSSNGQRIVLVGLGEKNKCNLSTLQKVTTNAIKALVATPVKSVSNYLTAINFHNIDSAMADKIICLAASHAVYRYNTTKVFKQDNKHSLDSMDVYSKNRQNIQQAAAIAEGIKTTRELGNLPANICNPKYLADIAKNISKQYENCSVTILNYKQMKALKMGSLLAVARGSRNKPKMIVLKYKGANKNQQPHILVGKGITFDTGGISLKPSANMDEMKYDMCGAAAVIGTFVAVAEMQLAINLICIVPAVENMPDGDAYRPGDVVTSYSGKTIEVINTDAEGRMILCDALTYAQEYKPQVLIDVATLTGSCVVALGHVASAVMSKQTQLPQDIINAGTEIYDIVWQMPLWDEYQKQMDSHYADMRNAGGPIAGAITAGCFLSRFTKGANWAHVDIAGSAWSNAKEGATGRPVAMLAQYLINESNK</sequence>
<feature type="domain" description="Cytosol aminopeptidase" evidence="7">
    <location>
        <begin position="338"/>
        <end position="345"/>
    </location>
</feature>
<evidence type="ECO:0000256" key="1">
    <source>
        <dbReference type="ARBA" id="ARBA00000135"/>
    </source>
</evidence>
<organism evidence="8">
    <name type="scientific">hydrothermal vent metagenome</name>
    <dbReference type="NCBI Taxonomy" id="652676"/>
    <lineage>
        <taxon>unclassified sequences</taxon>
        <taxon>metagenomes</taxon>
        <taxon>ecological metagenomes</taxon>
    </lineage>
</organism>
<dbReference type="Pfam" id="PF00883">
    <property type="entry name" value="Peptidase_M17"/>
    <property type="match status" value="1"/>
</dbReference>
<keyword evidence="6 8" id="KW-0378">Hydrolase</keyword>
<dbReference type="NCBIfam" id="NF002073">
    <property type="entry name" value="PRK00913.1-2"/>
    <property type="match status" value="1"/>
</dbReference>
<evidence type="ECO:0000313" key="8">
    <source>
        <dbReference type="EMBL" id="VAW40844.1"/>
    </source>
</evidence>
<dbReference type="Pfam" id="PF02789">
    <property type="entry name" value="Peptidase_M17_N"/>
    <property type="match status" value="1"/>
</dbReference>
<dbReference type="EMBL" id="UOEW01000288">
    <property type="protein sequence ID" value="VAW40844.1"/>
    <property type="molecule type" value="Genomic_DNA"/>
</dbReference>
<comment type="catalytic activity">
    <reaction evidence="1">
        <text>Release of an N-terminal amino acid, Xaa-|-Yaa-, in which Xaa is preferably Leu, but may be other amino acids including Pro although not Arg or Lys, and Yaa may be Pro. Amino acid amides and methyl esters are also readily hydrolyzed, but rates on arylamides are exceedingly low.</text>
        <dbReference type="EC" id="3.4.11.1"/>
    </reaction>
</comment>
<dbReference type="PRINTS" id="PR00481">
    <property type="entry name" value="LAMNOPPTDASE"/>
</dbReference>
<evidence type="ECO:0000256" key="2">
    <source>
        <dbReference type="ARBA" id="ARBA00009528"/>
    </source>
</evidence>
<evidence type="ECO:0000256" key="6">
    <source>
        <dbReference type="ARBA" id="ARBA00022801"/>
    </source>
</evidence>
<dbReference type="PROSITE" id="PS00631">
    <property type="entry name" value="CYTOSOL_AP"/>
    <property type="match status" value="1"/>
</dbReference>
<name>A0A3B0WAX2_9ZZZZ</name>
<dbReference type="InterPro" id="IPR023042">
    <property type="entry name" value="Peptidase_M17_leu_NH2_pept"/>
</dbReference>
<dbReference type="SUPFAM" id="SSF53187">
    <property type="entry name" value="Zn-dependent exopeptidases"/>
    <property type="match status" value="1"/>
</dbReference>
<evidence type="ECO:0000256" key="5">
    <source>
        <dbReference type="ARBA" id="ARBA00022670"/>
    </source>
</evidence>
<reference evidence="8" key="1">
    <citation type="submission" date="2018-06" db="EMBL/GenBank/DDBJ databases">
        <authorList>
            <person name="Zhirakovskaya E."/>
        </authorList>
    </citation>
    <scope>NUCLEOTIDE SEQUENCE</scope>
</reference>
<dbReference type="InterPro" id="IPR000819">
    <property type="entry name" value="Peptidase_M17_C"/>
</dbReference>
<dbReference type="PANTHER" id="PTHR11963">
    <property type="entry name" value="LEUCINE AMINOPEPTIDASE-RELATED"/>
    <property type="match status" value="1"/>
</dbReference>
<dbReference type="Gene3D" id="3.40.630.10">
    <property type="entry name" value="Zn peptidases"/>
    <property type="match status" value="1"/>
</dbReference>
<keyword evidence="4 8" id="KW-0031">Aminopeptidase</keyword>
<dbReference type="InterPro" id="IPR011356">
    <property type="entry name" value="Leucine_aapep/pepB"/>
</dbReference>
<evidence type="ECO:0000259" key="7">
    <source>
        <dbReference type="PROSITE" id="PS00631"/>
    </source>
</evidence>
<dbReference type="GO" id="GO:0006508">
    <property type="term" value="P:proteolysis"/>
    <property type="evidence" value="ECO:0007669"/>
    <property type="project" value="UniProtKB-KW"/>
</dbReference>
<dbReference type="EC" id="3.4.11.1" evidence="3"/>
<dbReference type="NCBIfam" id="NF002074">
    <property type="entry name" value="PRK00913.1-4"/>
    <property type="match status" value="1"/>
</dbReference>
<dbReference type="InterPro" id="IPR008283">
    <property type="entry name" value="Peptidase_M17_N"/>
</dbReference>
<dbReference type="GO" id="GO:0005737">
    <property type="term" value="C:cytoplasm"/>
    <property type="evidence" value="ECO:0007669"/>
    <property type="project" value="InterPro"/>
</dbReference>
<dbReference type="GO" id="GO:0030145">
    <property type="term" value="F:manganese ion binding"/>
    <property type="evidence" value="ECO:0007669"/>
    <property type="project" value="InterPro"/>
</dbReference>
<dbReference type="SUPFAM" id="SSF52949">
    <property type="entry name" value="Macro domain-like"/>
    <property type="match status" value="1"/>
</dbReference>
<comment type="similarity">
    <text evidence="2">Belongs to the peptidase M17 family.</text>
</comment>
<keyword evidence="5" id="KW-0645">Protease</keyword>
<dbReference type="GO" id="GO:0070006">
    <property type="term" value="F:metalloaminopeptidase activity"/>
    <property type="evidence" value="ECO:0007669"/>
    <property type="project" value="InterPro"/>
</dbReference>
<evidence type="ECO:0000256" key="4">
    <source>
        <dbReference type="ARBA" id="ARBA00022438"/>
    </source>
</evidence>
<dbReference type="CDD" id="cd00433">
    <property type="entry name" value="Peptidase_M17"/>
    <property type="match status" value="1"/>
</dbReference>
<dbReference type="Gene3D" id="3.40.220.10">
    <property type="entry name" value="Leucine Aminopeptidase, subunit E, domain 1"/>
    <property type="match status" value="1"/>
</dbReference>
<dbReference type="AlphaFoldDB" id="A0A3B0WAX2"/>
<dbReference type="PANTHER" id="PTHR11963:SF23">
    <property type="entry name" value="CYTOSOL AMINOPEPTIDASE"/>
    <property type="match status" value="1"/>
</dbReference>
<dbReference type="InterPro" id="IPR043472">
    <property type="entry name" value="Macro_dom-like"/>
</dbReference>
<dbReference type="HAMAP" id="MF_00181">
    <property type="entry name" value="Cytosol_peptidase_M17"/>
    <property type="match status" value="1"/>
</dbReference>
<proteinExistence type="inferred from homology"/>